<keyword evidence="6 8" id="KW-1133">Transmembrane helix</keyword>
<comment type="similarity">
    <text evidence="8">Belongs to the binding-protein-dependent transport system permease family.</text>
</comment>
<dbReference type="NCBIfam" id="TIGR01726">
    <property type="entry name" value="HEQRo_perm_3TM"/>
    <property type="match status" value="1"/>
</dbReference>
<keyword evidence="2 8" id="KW-0813">Transport</keyword>
<dbReference type="InterPro" id="IPR035906">
    <property type="entry name" value="MetI-like_sf"/>
</dbReference>
<dbReference type="PANTHER" id="PTHR30614">
    <property type="entry name" value="MEMBRANE COMPONENT OF AMINO ACID ABC TRANSPORTER"/>
    <property type="match status" value="1"/>
</dbReference>
<evidence type="ECO:0000313" key="10">
    <source>
        <dbReference type="EMBL" id="GAA2245437.1"/>
    </source>
</evidence>
<dbReference type="Pfam" id="PF00528">
    <property type="entry name" value="BPD_transp_1"/>
    <property type="match status" value="1"/>
</dbReference>
<dbReference type="InterPro" id="IPR000515">
    <property type="entry name" value="MetI-like"/>
</dbReference>
<feature type="transmembrane region" description="Helical" evidence="8">
    <location>
        <begin position="76"/>
        <end position="101"/>
    </location>
</feature>
<gene>
    <name evidence="10" type="ORF">GCM10009851_33430</name>
</gene>
<feature type="transmembrane region" description="Helical" evidence="8">
    <location>
        <begin position="113"/>
        <end position="139"/>
    </location>
</feature>
<keyword evidence="3" id="KW-1003">Cell membrane</keyword>
<feature type="transmembrane region" description="Helical" evidence="8">
    <location>
        <begin position="161"/>
        <end position="181"/>
    </location>
</feature>
<proteinExistence type="inferred from homology"/>
<dbReference type="Gene3D" id="1.10.3720.10">
    <property type="entry name" value="MetI-like"/>
    <property type="match status" value="1"/>
</dbReference>
<dbReference type="RefSeq" id="WP_259480585.1">
    <property type="nucleotide sequence ID" value="NZ_BAAAQY010000011.1"/>
</dbReference>
<evidence type="ECO:0000256" key="3">
    <source>
        <dbReference type="ARBA" id="ARBA00022475"/>
    </source>
</evidence>
<dbReference type="InterPro" id="IPR043429">
    <property type="entry name" value="ArtM/GltK/GlnP/TcyL/YhdX-like"/>
</dbReference>
<dbReference type="InterPro" id="IPR010065">
    <property type="entry name" value="AA_ABC_transptr_permease_3TM"/>
</dbReference>
<dbReference type="SUPFAM" id="SSF161098">
    <property type="entry name" value="MetI-like"/>
    <property type="match status" value="1"/>
</dbReference>
<evidence type="ECO:0000313" key="11">
    <source>
        <dbReference type="Proteomes" id="UP001500929"/>
    </source>
</evidence>
<protein>
    <submittedName>
        <fullName evidence="10">Amino acid ABC transporter permease</fullName>
    </submittedName>
</protein>
<feature type="transmembrane region" description="Helical" evidence="8">
    <location>
        <begin position="236"/>
        <end position="259"/>
    </location>
</feature>
<dbReference type="CDD" id="cd06261">
    <property type="entry name" value="TM_PBP2"/>
    <property type="match status" value="1"/>
</dbReference>
<keyword evidence="11" id="KW-1185">Reference proteome</keyword>
<keyword evidence="4 8" id="KW-0812">Transmembrane</keyword>
<evidence type="ECO:0000259" key="9">
    <source>
        <dbReference type="PROSITE" id="PS50928"/>
    </source>
</evidence>
<organism evidence="10 11">
    <name type="scientific">Herbiconiux moechotypicola</name>
    <dbReference type="NCBI Taxonomy" id="637393"/>
    <lineage>
        <taxon>Bacteria</taxon>
        <taxon>Bacillati</taxon>
        <taxon>Actinomycetota</taxon>
        <taxon>Actinomycetes</taxon>
        <taxon>Micrococcales</taxon>
        <taxon>Microbacteriaceae</taxon>
        <taxon>Herbiconiux</taxon>
    </lineage>
</organism>
<dbReference type="EMBL" id="BAAAQY010000011">
    <property type="protein sequence ID" value="GAA2245437.1"/>
    <property type="molecule type" value="Genomic_DNA"/>
</dbReference>
<reference evidence="10 11" key="1">
    <citation type="journal article" date="2019" name="Int. J. Syst. Evol. Microbiol.">
        <title>The Global Catalogue of Microorganisms (GCM) 10K type strain sequencing project: providing services to taxonomists for standard genome sequencing and annotation.</title>
        <authorList>
            <consortium name="The Broad Institute Genomics Platform"/>
            <consortium name="The Broad Institute Genome Sequencing Center for Infectious Disease"/>
            <person name="Wu L."/>
            <person name="Ma J."/>
        </authorList>
    </citation>
    <scope>NUCLEOTIDE SEQUENCE [LARGE SCALE GENOMIC DNA]</scope>
    <source>
        <strain evidence="10 11">JCM 16117</strain>
    </source>
</reference>
<comment type="caution">
    <text evidence="10">The sequence shown here is derived from an EMBL/GenBank/DDBJ whole genome shotgun (WGS) entry which is preliminary data.</text>
</comment>
<accession>A0ABN3DZS8</accession>
<feature type="transmembrane region" description="Helical" evidence="8">
    <location>
        <begin position="36"/>
        <end position="56"/>
    </location>
</feature>
<feature type="domain" description="ABC transmembrane type-1" evidence="9">
    <location>
        <begin position="77"/>
        <end position="284"/>
    </location>
</feature>
<evidence type="ECO:0000256" key="1">
    <source>
        <dbReference type="ARBA" id="ARBA00004651"/>
    </source>
</evidence>
<keyword evidence="7 8" id="KW-0472">Membrane</keyword>
<evidence type="ECO:0000256" key="8">
    <source>
        <dbReference type="RuleBase" id="RU363032"/>
    </source>
</evidence>
<comment type="subcellular location">
    <subcellularLocation>
        <location evidence="1 8">Cell membrane</location>
        <topology evidence="1 8">Multi-pass membrane protein</topology>
    </subcellularLocation>
</comment>
<evidence type="ECO:0000256" key="2">
    <source>
        <dbReference type="ARBA" id="ARBA00022448"/>
    </source>
</evidence>
<evidence type="ECO:0000256" key="7">
    <source>
        <dbReference type="ARBA" id="ARBA00023136"/>
    </source>
</evidence>
<keyword evidence="5" id="KW-0029">Amino-acid transport</keyword>
<feature type="transmembrane region" description="Helical" evidence="8">
    <location>
        <begin position="265"/>
        <end position="287"/>
    </location>
</feature>
<evidence type="ECO:0000256" key="4">
    <source>
        <dbReference type="ARBA" id="ARBA00022692"/>
    </source>
</evidence>
<dbReference type="PROSITE" id="PS50928">
    <property type="entry name" value="ABC_TM1"/>
    <property type="match status" value="1"/>
</dbReference>
<evidence type="ECO:0000256" key="5">
    <source>
        <dbReference type="ARBA" id="ARBA00022970"/>
    </source>
</evidence>
<evidence type="ECO:0000256" key="6">
    <source>
        <dbReference type="ARBA" id="ARBA00022989"/>
    </source>
</evidence>
<dbReference type="Proteomes" id="UP001500929">
    <property type="component" value="Unassembled WGS sequence"/>
</dbReference>
<name>A0ABN3DZS8_9MICO</name>
<dbReference type="PANTHER" id="PTHR30614:SF0">
    <property type="entry name" value="L-CYSTINE TRANSPORT SYSTEM PERMEASE PROTEIN TCYL"/>
    <property type="match status" value="1"/>
</dbReference>
<sequence length="294" mass="31802">MTDSPAEAAVGREGARPLLLRETKLNVVPVRHWGRGVLAVVSVVILASVVMGLWTNPNIEWPIVWEFVFSPAILKGLWSTLQISAVSMVVALILAVVIAVMRISPSRIVSGFAAAYVFIFRGIPMIVLLIFVGNLGLFFQDFAIGIPFTDITFWSVPVKDVMSPFLASVIGLSLAGSGYMAEIVRGGLLSIGRGQHEAAKALGLNRTRTLRYIVMPQALKVLLPPMGNEFISMLKASAIVSVIAGGDLLTVALGISGVNFRTIELLIVASIWYLLVIAVLTVVQYFVEKRTAER</sequence>